<keyword evidence="2" id="KW-1185">Reference proteome</keyword>
<sequence>MLQQGEIEWSACSRHYSPCYSPLFGRHLPLHSEFYALLAHLLHPTEAFGLFSPEFLIESLSPSSRKSSLPSASTGYFDLVCGQYGYYGCFE</sequence>
<evidence type="ECO:0000313" key="2">
    <source>
        <dbReference type="Proteomes" id="UP001279734"/>
    </source>
</evidence>
<protein>
    <submittedName>
        <fullName evidence="1">Uncharacterized protein</fullName>
    </submittedName>
</protein>
<evidence type="ECO:0000313" key="1">
    <source>
        <dbReference type="EMBL" id="GMH31116.1"/>
    </source>
</evidence>
<gene>
    <name evidence="1" type="ORF">Nepgr_032959</name>
</gene>
<dbReference type="AlphaFoldDB" id="A0AAD3TL86"/>
<proteinExistence type="predicted"/>
<dbReference type="Proteomes" id="UP001279734">
    <property type="component" value="Unassembled WGS sequence"/>
</dbReference>
<organism evidence="1 2">
    <name type="scientific">Nepenthes gracilis</name>
    <name type="common">Slender pitcher plant</name>
    <dbReference type="NCBI Taxonomy" id="150966"/>
    <lineage>
        <taxon>Eukaryota</taxon>
        <taxon>Viridiplantae</taxon>
        <taxon>Streptophyta</taxon>
        <taxon>Embryophyta</taxon>
        <taxon>Tracheophyta</taxon>
        <taxon>Spermatophyta</taxon>
        <taxon>Magnoliopsida</taxon>
        <taxon>eudicotyledons</taxon>
        <taxon>Gunneridae</taxon>
        <taxon>Pentapetalae</taxon>
        <taxon>Caryophyllales</taxon>
        <taxon>Nepenthaceae</taxon>
        <taxon>Nepenthes</taxon>
    </lineage>
</organism>
<comment type="caution">
    <text evidence="1">The sequence shown here is derived from an EMBL/GenBank/DDBJ whole genome shotgun (WGS) entry which is preliminary data.</text>
</comment>
<name>A0AAD3TL86_NEPGR</name>
<dbReference type="EMBL" id="BSYO01000039">
    <property type="protein sequence ID" value="GMH31116.1"/>
    <property type="molecule type" value="Genomic_DNA"/>
</dbReference>
<accession>A0AAD3TL86</accession>
<reference evidence="1" key="1">
    <citation type="submission" date="2023-05" db="EMBL/GenBank/DDBJ databases">
        <title>Nepenthes gracilis genome sequencing.</title>
        <authorList>
            <person name="Fukushima K."/>
        </authorList>
    </citation>
    <scope>NUCLEOTIDE SEQUENCE</scope>
    <source>
        <strain evidence="1">SING2019-196</strain>
    </source>
</reference>